<accession>H6L996</accession>
<dbReference type="GO" id="GO:0004803">
    <property type="term" value="F:transposase activity"/>
    <property type="evidence" value="ECO:0007669"/>
    <property type="project" value="InterPro"/>
</dbReference>
<dbReference type="InterPro" id="IPR009057">
    <property type="entry name" value="Homeodomain-like_sf"/>
</dbReference>
<feature type="coiled-coil region" evidence="1">
    <location>
        <begin position="63"/>
        <end position="90"/>
    </location>
</feature>
<dbReference type="Pfam" id="PF01527">
    <property type="entry name" value="HTH_Tnp_1"/>
    <property type="match status" value="1"/>
</dbReference>
<dbReference type="HOGENOM" id="CLU_2289695_0_0_10"/>
<organism evidence="2 3">
    <name type="scientific">Saprospira grandis (strain Lewin)</name>
    <dbReference type="NCBI Taxonomy" id="984262"/>
    <lineage>
        <taxon>Bacteria</taxon>
        <taxon>Pseudomonadati</taxon>
        <taxon>Bacteroidota</taxon>
        <taxon>Saprospiria</taxon>
        <taxon>Saprospirales</taxon>
        <taxon>Saprospiraceae</taxon>
        <taxon>Saprospira</taxon>
    </lineage>
</organism>
<evidence type="ECO:0000256" key="1">
    <source>
        <dbReference type="SAM" id="Coils"/>
    </source>
</evidence>
<dbReference type="STRING" id="984262.SGRA_1533"/>
<evidence type="ECO:0000313" key="2">
    <source>
        <dbReference type="EMBL" id="AFC24268.1"/>
    </source>
</evidence>
<dbReference type="AlphaFoldDB" id="H6L996"/>
<dbReference type="GO" id="GO:0003677">
    <property type="term" value="F:DNA binding"/>
    <property type="evidence" value="ECO:0007669"/>
    <property type="project" value="InterPro"/>
</dbReference>
<evidence type="ECO:0000313" key="3">
    <source>
        <dbReference type="Proteomes" id="UP000007519"/>
    </source>
</evidence>
<dbReference type="EMBL" id="CP002831">
    <property type="protein sequence ID" value="AFC24268.1"/>
    <property type="molecule type" value="Genomic_DNA"/>
</dbReference>
<dbReference type="GO" id="GO:0006313">
    <property type="term" value="P:DNA transposition"/>
    <property type="evidence" value="ECO:0007669"/>
    <property type="project" value="InterPro"/>
</dbReference>
<keyword evidence="3" id="KW-1185">Reference proteome</keyword>
<dbReference type="InterPro" id="IPR002514">
    <property type="entry name" value="Transposase_8"/>
</dbReference>
<name>H6L996_SAPGL</name>
<sequence>MRQFSREQKKQALAEREAGLSLNEICQKYRISRKTFLKWKEEERLANLERVPKAEYEALWLQHQVLRQQYRELKENVAIATAQLEARRELLARLLPKGEEQ</sequence>
<keyword evidence="1" id="KW-0175">Coiled coil</keyword>
<gene>
    <name evidence="2" type="ordered locus">SGRA_1533</name>
</gene>
<proteinExistence type="predicted"/>
<evidence type="ECO:0008006" key="4">
    <source>
        <dbReference type="Google" id="ProtNLM"/>
    </source>
</evidence>
<protein>
    <recommendedName>
        <fullName evidence="4">Transposase</fullName>
    </recommendedName>
</protein>
<dbReference type="RefSeq" id="WP_015691904.1">
    <property type="nucleotide sequence ID" value="NC_016940.1"/>
</dbReference>
<reference evidence="2 3" key="1">
    <citation type="journal article" date="2012" name="Stand. Genomic Sci.">
        <title>Complete genome sequencing and analysis of Saprospira grandis str. Lewin, a predatory marine bacterium.</title>
        <authorList>
            <person name="Saw J.H."/>
            <person name="Yuryev A."/>
            <person name="Kanbe M."/>
            <person name="Hou S."/>
            <person name="Young A.G."/>
            <person name="Aizawa S."/>
            <person name="Alam M."/>
        </authorList>
    </citation>
    <scope>NUCLEOTIDE SEQUENCE [LARGE SCALE GENOMIC DNA]</scope>
    <source>
        <strain evidence="2 3">Lewin</strain>
    </source>
</reference>
<dbReference type="Proteomes" id="UP000007519">
    <property type="component" value="Chromosome"/>
</dbReference>
<dbReference type="Gene3D" id="1.10.10.60">
    <property type="entry name" value="Homeodomain-like"/>
    <property type="match status" value="1"/>
</dbReference>
<dbReference type="SUPFAM" id="SSF46689">
    <property type="entry name" value="Homeodomain-like"/>
    <property type="match status" value="1"/>
</dbReference>
<dbReference type="KEGG" id="sgn:SGRA_1533"/>
<dbReference type="OrthoDB" id="194758at2"/>